<dbReference type="OMA" id="CRIGTNG"/>
<accession>E2BHS2</accession>
<dbReference type="InParanoid" id="E2BHS2"/>
<dbReference type="STRING" id="610380.E2BHS2"/>
<reference evidence="2 3" key="1">
    <citation type="journal article" date="2010" name="Science">
        <title>Genomic comparison of the ants Camponotus floridanus and Harpegnathos saltator.</title>
        <authorList>
            <person name="Bonasio R."/>
            <person name="Zhang G."/>
            <person name="Ye C."/>
            <person name="Mutti N.S."/>
            <person name="Fang X."/>
            <person name="Qin N."/>
            <person name="Donahue G."/>
            <person name="Yang P."/>
            <person name="Li Q."/>
            <person name="Li C."/>
            <person name="Zhang P."/>
            <person name="Huang Z."/>
            <person name="Berger S.L."/>
            <person name="Reinberg D."/>
            <person name="Wang J."/>
            <person name="Liebig J."/>
        </authorList>
    </citation>
    <scope>NUCLEOTIDE SEQUENCE [LARGE SCALE GENOMIC DNA]</scope>
    <source>
        <strain evidence="2 3">R22 G/1</strain>
    </source>
</reference>
<feature type="region of interest" description="Disordered" evidence="1">
    <location>
        <begin position="570"/>
        <end position="589"/>
    </location>
</feature>
<dbReference type="OrthoDB" id="8436363at2759"/>
<dbReference type="PROSITE" id="PS51450">
    <property type="entry name" value="LRR"/>
    <property type="match status" value="1"/>
</dbReference>
<evidence type="ECO:0000313" key="3">
    <source>
        <dbReference type="Proteomes" id="UP000008237"/>
    </source>
</evidence>
<dbReference type="AlphaFoldDB" id="E2BHS2"/>
<dbReference type="Pfam" id="PF13516">
    <property type="entry name" value="LRR_6"/>
    <property type="match status" value="4"/>
</dbReference>
<evidence type="ECO:0000256" key="1">
    <source>
        <dbReference type="SAM" id="MobiDB-lite"/>
    </source>
</evidence>
<dbReference type="EMBL" id="GL448324">
    <property type="protein sequence ID" value="EFN84755.1"/>
    <property type="molecule type" value="Genomic_DNA"/>
</dbReference>
<dbReference type="InterPro" id="IPR001611">
    <property type="entry name" value="Leu-rich_rpt"/>
</dbReference>
<dbReference type="Gene3D" id="3.80.10.10">
    <property type="entry name" value="Ribonuclease Inhibitor"/>
    <property type="match status" value="1"/>
</dbReference>
<dbReference type="SMART" id="SM00368">
    <property type="entry name" value="LRR_RI"/>
    <property type="match status" value="8"/>
</dbReference>
<name>E2BHS2_HARSA</name>
<dbReference type="Proteomes" id="UP000008237">
    <property type="component" value="Unassembled WGS sequence"/>
</dbReference>
<dbReference type="PANTHER" id="PTHR24114">
    <property type="entry name" value="LEUCINE RICH REPEAT FAMILY PROTEIN"/>
    <property type="match status" value="1"/>
</dbReference>
<dbReference type="InterPro" id="IPR052394">
    <property type="entry name" value="LRR-containing"/>
</dbReference>
<evidence type="ECO:0000313" key="2">
    <source>
        <dbReference type="EMBL" id="EFN84755.1"/>
    </source>
</evidence>
<proteinExistence type="predicted"/>
<sequence length="589" mass="66452">MEDIENVVEALDYSHVDIWEDYDNYDVYTEEEEEEELRATDKIDVATKAVTKVGEVDILAIKVEEEEEKPCRPIGISRQVVTTESEETLITPEEVSVASEETTTESSVHPCLRDIDISDSQLKLENPYTVYQIPPDPGLIPAFWTLYEPPPIYQDDYGRKYHDAAKRTGSRPIESLRHMLVTDEVNLRYYGLEPRAMRSICEGLTGNTFVRKVDLKDNKLSEEACGHLNRLLLENNAIISLSLSACRIGTNGAKKLRKAISMNTTLKVLDLGDCDIGNEGFEHIASALSDNPALESVNLSGNCLNESCSEDLRNLLSNMETLKHLDLSWNSLHSVETWKALTDGLGKNETLLSLDLSWNGLGSACVPYLCQLLLQSRSIEKLNLNRNGFTEKDAVHIATALAKNNTLQELHLGNNPLKAQGALVLVHAITSPDVALRLLDLENVWANKDILRELEMIEKLRPGVVVKLGGILSNYQLAGPNEKKILLERANYEAMMPKRKKQRRDFGQFVISLLDKEISRPRFIALVKKFRLKLSKTLVEEIMNVFEGTRKNTVDQGLLKSFYLKEYPATRPPTQKKRKGIKWMEEDGN</sequence>
<protein>
    <submittedName>
        <fullName evidence="2">Uncharacterized protein C14orf166B</fullName>
    </submittedName>
</protein>
<dbReference type="InterPro" id="IPR032675">
    <property type="entry name" value="LRR_dom_sf"/>
</dbReference>
<organism evidence="3">
    <name type="scientific">Harpegnathos saltator</name>
    <name type="common">Jerdon's jumping ant</name>
    <dbReference type="NCBI Taxonomy" id="610380"/>
    <lineage>
        <taxon>Eukaryota</taxon>
        <taxon>Metazoa</taxon>
        <taxon>Ecdysozoa</taxon>
        <taxon>Arthropoda</taxon>
        <taxon>Hexapoda</taxon>
        <taxon>Insecta</taxon>
        <taxon>Pterygota</taxon>
        <taxon>Neoptera</taxon>
        <taxon>Endopterygota</taxon>
        <taxon>Hymenoptera</taxon>
        <taxon>Apocrita</taxon>
        <taxon>Aculeata</taxon>
        <taxon>Formicoidea</taxon>
        <taxon>Formicidae</taxon>
        <taxon>Ponerinae</taxon>
        <taxon>Ponerini</taxon>
        <taxon>Harpegnathos</taxon>
    </lineage>
</organism>
<dbReference type="SUPFAM" id="SSF52047">
    <property type="entry name" value="RNI-like"/>
    <property type="match status" value="1"/>
</dbReference>
<dbReference type="PANTHER" id="PTHR24114:SF2">
    <property type="entry name" value="F-BOX DOMAIN-CONTAINING PROTEIN-RELATED"/>
    <property type="match status" value="1"/>
</dbReference>
<keyword evidence="3" id="KW-1185">Reference proteome</keyword>
<gene>
    <name evidence="2" type="ORF">EAI_05868</name>
</gene>